<name>A0A917P9T0_9ACTN</name>
<gene>
    <name evidence="1" type="ORF">GCM10012282_76250</name>
</gene>
<dbReference type="EMBL" id="BMMU01000048">
    <property type="protein sequence ID" value="GGJ68004.1"/>
    <property type="molecule type" value="Genomic_DNA"/>
</dbReference>
<proteinExistence type="predicted"/>
<protein>
    <submittedName>
        <fullName evidence="1">Uncharacterized protein</fullName>
    </submittedName>
</protein>
<dbReference type="AlphaFoldDB" id="A0A917P9T0"/>
<keyword evidence="2" id="KW-1185">Reference proteome</keyword>
<reference evidence="1" key="1">
    <citation type="journal article" date="2014" name="Int. J. Syst. Evol. Microbiol.">
        <title>Complete genome sequence of Corynebacterium casei LMG S-19264T (=DSM 44701T), isolated from a smear-ripened cheese.</title>
        <authorList>
            <consortium name="US DOE Joint Genome Institute (JGI-PGF)"/>
            <person name="Walter F."/>
            <person name="Albersmeier A."/>
            <person name="Kalinowski J."/>
            <person name="Ruckert C."/>
        </authorList>
    </citation>
    <scope>NUCLEOTIDE SEQUENCE</scope>
    <source>
        <strain evidence="1">CGMCC 4.7272</strain>
    </source>
</reference>
<comment type="caution">
    <text evidence="1">The sequence shown here is derived from an EMBL/GenBank/DDBJ whole genome shotgun (WGS) entry which is preliminary data.</text>
</comment>
<evidence type="ECO:0000313" key="1">
    <source>
        <dbReference type="EMBL" id="GGJ68004.1"/>
    </source>
</evidence>
<accession>A0A917P9T0</accession>
<sequence>MALRTYDRPSDSSSVITSAICRTVAIRTHPSNRSASALTFPAVGVDFFPFAGTSGEGREVSACREAPWRAV</sequence>
<reference evidence="1" key="2">
    <citation type="submission" date="2020-09" db="EMBL/GenBank/DDBJ databases">
        <authorList>
            <person name="Sun Q."/>
            <person name="Zhou Y."/>
        </authorList>
    </citation>
    <scope>NUCLEOTIDE SEQUENCE</scope>
    <source>
        <strain evidence="1">CGMCC 4.7272</strain>
    </source>
</reference>
<evidence type="ECO:0000313" key="2">
    <source>
        <dbReference type="Proteomes" id="UP000625682"/>
    </source>
</evidence>
<dbReference type="Proteomes" id="UP000625682">
    <property type="component" value="Unassembled WGS sequence"/>
</dbReference>
<organism evidence="1 2">
    <name type="scientific">Streptomyces lacrimifluminis</name>
    <dbReference type="NCBI Taxonomy" id="1500077"/>
    <lineage>
        <taxon>Bacteria</taxon>
        <taxon>Bacillati</taxon>
        <taxon>Actinomycetota</taxon>
        <taxon>Actinomycetes</taxon>
        <taxon>Kitasatosporales</taxon>
        <taxon>Streptomycetaceae</taxon>
        <taxon>Streptomyces</taxon>
    </lineage>
</organism>